<feature type="binding site" evidence="16">
    <location>
        <position position="678"/>
    </location>
    <ligand>
        <name>L-glutamate</name>
        <dbReference type="ChEBI" id="CHEBI:29985"/>
    </ligand>
</feature>
<feature type="region of interest" description="Disordered" evidence="19">
    <location>
        <begin position="874"/>
        <end position="899"/>
    </location>
</feature>
<dbReference type="FunFam" id="3.40.190.10:FF:000060">
    <property type="entry name" value="Glutamate receptor ionotropic, kainate 1"/>
    <property type="match status" value="1"/>
</dbReference>
<evidence type="ECO:0000256" key="15">
    <source>
        <dbReference type="ARBA" id="ARBA00034104"/>
    </source>
</evidence>
<evidence type="ECO:0000256" key="3">
    <source>
        <dbReference type="ARBA" id="ARBA00022475"/>
    </source>
</evidence>
<protein>
    <submittedName>
        <fullName evidence="25">Glutamate receptor ionotropic, kainate 2-like</fullName>
    </submittedName>
</protein>
<dbReference type="Gene3D" id="3.40.190.10">
    <property type="entry name" value="Periplasmic binding protein-like II"/>
    <property type="match status" value="2"/>
</dbReference>
<dbReference type="Pfam" id="PF01094">
    <property type="entry name" value="ANF_receptor"/>
    <property type="match status" value="1"/>
</dbReference>
<evidence type="ECO:0000256" key="6">
    <source>
        <dbReference type="ARBA" id="ARBA00022989"/>
    </source>
</evidence>
<keyword evidence="7" id="KW-0770">Synapse</keyword>
<evidence type="ECO:0000256" key="12">
    <source>
        <dbReference type="ARBA" id="ARBA00023257"/>
    </source>
</evidence>
<dbReference type="Gene3D" id="1.10.287.70">
    <property type="match status" value="1"/>
</dbReference>
<dbReference type="GO" id="GO:0045211">
    <property type="term" value="C:postsynaptic membrane"/>
    <property type="evidence" value="ECO:0007669"/>
    <property type="project" value="UniProtKB-SubCell"/>
</dbReference>
<evidence type="ECO:0000256" key="4">
    <source>
        <dbReference type="ARBA" id="ARBA00022692"/>
    </source>
</evidence>
<keyword evidence="11" id="KW-0325">Glycoprotein</keyword>
<dbReference type="InterPro" id="IPR001508">
    <property type="entry name" value="Iono_Glu_rcpt_met"/>
</dbReference>
<dbReference type="GO" id="GO:0038023">
    <property type="term" value="F:signaling receptor activity"/>
    <property type="evidence" value="ECO:0007669"/>
    <property type="project" value="InterPro"/>
</dbReference>
<feature type="chain" id="PRO_5026895581" evidence="21">
    <location>
        <begin position="23"/>
        <end position="917"/>
    </location>
</feature>
<keyword evidence="4 20" id="KW-0812">Transmembrane</keyword>
<evidence type="ECO:0000256" key="13">
    <source>
        <dbReference type="ARBA" id="ARBA00023286"/>
    </source>
</evidence>
<dbReference type="GeneID" id="114245560"/>
<dbReference type="SMART" id="SM00079">
    <property type="entry name" value="PBPe"/>
    <property type="match status" value="1"/>
</dbReference>
<name>A0A6J2JXM3_BOMMA</name>
<dbReference type="InterPro" id="IPR001828">
    <property type="entry name" value="ANF_lig-bd_rcpt"/>
</dbReference>
<evidence type="ECO:0000256" key="8">
    <source>
        <dbReference type="ARBA" id="ARBA00023065"/>
    </source>
</evidence>
<feature type="compositionally biased region" description="Low complexity" evidence="19">
    <location>
        <begin position="876"/>
        <end position="890"/>
    </location>
</feature>
<evidence type="ECO:0000256" key="11">
    <source>
        <dbReference type="ARBA" id="ARBA00023180"/>
    </source>
</evidence>
<dbReference type="GO" id="GO:0015276">
    <property type="term" value="F:ligand-gated monoatomic ion channel activity"/>
    <property type="evidence" value="ECO:0007669"/>
    <property type="project" value="InterPro"/>
</dbReference>
<feature type="binding site" evidence="16">
    <location>
        <position position="511"/>
    </location>
    <ligand>
        <name>L-glutamate</name>
        <dbReference type="ChEBI" id="CHEBI:29985"/>
    </ligand>
</feature>
<evidence type="ECO:0000256" key="2">
    <source>
        <dbReference type="ARBA" id="ARBA00022448"/>
    </source>
</evidence>
<feature type="disulfide bond" evidence="18">
    <location>
        <begin position="78"/>
        <end position="328"/>
    </location>
</feature>
<dbReference type="FunFam" id="1.10.287.70:FF:000010">
    <property type="entry name" value="Putative glutamate receptor ionotropic kainate 1"/>
    <property type="match status" value="1"/>
</dbReference>
<gene>
    <name evidence="25" type="primary">LOC114245560</name>
</gene>
<dbReference type="SUPFAM" id="SSF53822">
    <property type="entry name" value="Periplasmic binding protein-like I"/>
    <property type="match status" value="1"/>
</dbReference>
<evidence type="ECO:0000256" key="7">
    <source>
        <dbReference type="ARBA" id="ARBA00023018"/>
    </source>
</evidence>
<keyword evidence="5 21" id="KW-0732">Signal</keyword>
<accession>A0A6J2JXM3</accession>
<keyword evidence="10" id="KW-0675">Receptor</keyword>
<evidence type="ECO:0000256" key="9">
    <source>
        <dbReference type="ARBA" id="ARBA00023136"/>
    </source>
</evidence>
<dbReference type="OrthoDB" id="5984008at2759"/>
<feature type="site" description="Interaction with the cone snail toxin Con-ikot-ikot" evidence="17">
    <location>
        <position position="683"/>
    </location>
</feature>
<dbReference type="SUPFAM" id="SSF81324">
    <property type="entry name" value="Voltage-gated potassium channels"/>
    <property type="match status" value="1"/>
</dbReference>
<reference evidence="25" key="1">
    <citation type="submission" date="2025-08" db="UniProtKB">
        <authorList>
            <consortium name="RefSeq"/>
        </authorList>
    </citation>
    <scope>IDENTIFICATION</scope>
    <source>
        <tissue evidence="25">Silk gland</tissue>
    </source>
</reference>
<comment type="subcellular location">
    <subcellularLocation>
        <location evidence="15">Postsynaptic cell membrane</location>
        <topology evidence="15">Multi-pass membrane protein</topology>
    </subcellularLocation>
</comment>
<dbReference type="InterPro" id="IPR019594">
    <property type="entry name" value="Glu/Gly-bd"/>
</dbReference>
<proteinExistence type="inferred from homology"/>
<keyword evidence="2" id="KW-0813">Transport</keyword>
<keyword evidence="18" id="KW-1015">Disulfide bond</keyword>
<keyword evidence="13" id="KW-1071">Ligand-gated ion channel</keyword>
<evidence type="ECO:0000259" key="22">
    <source>
        <dbReference type="SMART" id="SM00079"/>
    </source>
</evidence>
<dbReference type="AlphaFoldDB" id="A0A6J2JXM3"/>
<dbReference type="InterPro" id="IPR028082">
    <property type="entry name" value="Peripla_BP_I"/>
</dbReference>
<dbReference type="Pfam" id="PF00060">
    <property type="entry name" value="Lig_chan"/>
    <property type="match status" value="1"/>
</dbReference>
<dbReference type="KEGG" id="bman:114245560"/>
<evidence type="ECO:0000256" key="21">
    <source>
        <dbReference type="SAM" id="SignalP"/>
    </source>
</evidence>
<keyword evidence="3" id="KW-1003">Cell membrane</keyword>
<feature type="disulfide bond" evidence="18">
    <location>
        <begin position="740"/>
        <end position="799"/>
    </location>
</feature>
<dbReference type="InterPro" id="IPR001320">
    <property type="entry name" value="Iontro_rcpt_C"/>
</dbReference>
<keyword evidence="14" id="KW-0407">Ion channel</keyword>
<evidence type="ECO:0000259" key="23">
    <source>
        <dbReference type="SMART" id="SM00918"/>
    </source>
</evidence>
<keyword evidence="9 20" id="KW-0472">Membrane</keyword>
<dbReference type="Pfam" id="PF10613">
    <property type="entry name" value="Lig_chan-Glu_bd"/>
    <property type="match status" value="1"/>
</dbReference>
<keyword evidence="12" id="KW-0628">Postsynaptic cell membrane</keyword>
<feature type="binding site" evidence="16">
    <location>
        <position position="506"/>
    </location>
    <ligand>
        <name>L-glutamate</name>
        <dbReference type="ChEBI" id="CHEBI:29985"/>
    </ligand>
</feature>
<evidence type="ECO:0000256" key="14">
    <source>
        <dbReference type="ARBA" id="ARBA00023303"/>
    </source>
</evidence>
<evidence type="ECO:0000256" key="16">
    <source>
        <dbReference type="PIRSR" id="PIRSR601508-1"/>
    </source>
</evidence>
<dbReference type="Gene3D" id="3.40.50.2300">
    <property type="match status" value="2"/>
</dbReference>
<dbReference type="SMART" id="SM00918">
    <property type="entry name" value="Lig_chan-Glu_bd"/>
    <property type="match status" value="1"/>
</dbReference>
<evidence type="ECO:0000256" key="17">
    <source>
        <dbReference type="PIRSR" id="PIRSR601508-2"/>
    </source>
</evidence>
<feature type="transmembrane region" description="Helical" evidence="20">
    <location>
        <begin position="551"/>
        <end position="573"/>
    </location>
</feature>
<dbReference type="RefSeq" id="XP_028033582.1">
    <property type="nucleotide sequence ID" value="XM_028177781.1"/>
</dbReference>
<comment type="similarity">
    <text evidence="1">Belongs to the glutamate-gated ion channel (TC 1.A.10.1) family.</text>
</comment>
<feature type="domain" description="Ionotropic glutamate receptor C-terminal" evidence="22">
    <location>
        <begin position="418"/>
        <end position="791"/>
    </location>
</feature>
<feature type="signal peptide" evidence="21">
    <location>
        <begin position="1"/>
        <end position="22"/>
    </location>
</feature>
<feature type="transmembrane region" description="Helical" evidence="20">
    <location>
        <begin position="627"/>
        <end position="648"/>
    </location>
</feature>
<keyword evidence="8" id="KW-0406">Ion transport</keyword>
<dbReference type="SUPFAM" id="SSF53850">
    <property type="entry name" value="Periplasmic binding protein-like II"/>
    <property type="match status" value="1"/>
</dbReference>
<dbReference type="InterPro" id="IPR015683">
    <property type="entry name" value="Ionotropic_Glu_rcpt"/>
</dbReference>
<keyword evidence="6 20" id="KW-1133">Transmembrane helix</keyword>
<dbReference type="PRINTS" id="PR00177">
    <property type="entry name" value="NMDARECEPTOR"/>
</dbReference>
<dbReference type="PANTHER" id="PTHR18966">
    <property type="entry name" value="IONOTROPIC GLUTAMATE RECEPTOR"/>
    <property type="match status" value="1"/>
</dbReference>
<evidence type="ECO:0000313" key="25">
    <source>
        <dbReference type="RefSeq" id="XP_028033582.1"/>
    </source>
</evidence>
<organism evidence="24 25">
    <name type="scientific">Bombyx mandarina</name>
    <name type="common">Wild silk moth</name>
    <name type="synonym">Wild silkworm</name>
    <dbReference type="NCBI Taxonomy" id="7092"/>
    <lineage>
        <taxon>Eukaryota</taxon>
        <taxon>Metazoa</taxon>
        <taxon>Ecdysozoa</taxon>
        <taxon>Arthropoda</taxon>
        <taxon>Hexapoda</taxon>
        <taxon>Insecta</taxon>
        <taxon>Pterygota</taxon>
        <taxon>Neoptera</taxon>
        <taxon>Endopterygota</taxon>
        <taxon>Lepidoptera</taxon>
        <taxon>Glossata</taxon>
        <taxon>Ditrysia</taxon>
        <taxon>Bombycoidea</taxon>
        <taxon>Bombycidae</taxon>
        <taxon>Bombycinae</taxon>
        <taxon>Bombyx</taxon>
    </lineage>
</organism>
<keyword evidence="24" id="KW-1185">Reference proteome</keyword>
<evidence type="ECO:0000256" key="20">
    <source>
        <dbReference type="SAM" id="Phobius"/>
    </source>
</evidence>
<feature type="transmembrane region" description="Helical" evidence="20">
    <location>
        <begin position="820"/>
        <end position="842"/>
    </location>
</feature>
<evidence type="ECO:0000256" key="10">
    <source>
        <dbReference type="ARBA" id="ARBA00023170"/>
    </source>
</evidence>
<feature type="binding site" evidence="16">
    <location>
        <position position="728"/>
    </location>
    <ligand>
        <name>L-glutamate</name>
        <dbReference type="ChEBI" id="CHEBI:29985"/>
    </ligand>
</feature>
<evidence type="ECO:0000313" key="24">
    <source>
        <dbReference type="Proteomes" id="UP000504629"/>
    </source>
</evidence>
<evidence type="ECO:0000256" key="1">
    <source>
        <dbReference type="ARBA" id="ARBA00008685"/>
    </source>
</evidence>
<evidence type="ECO:0000256" key="19">
    <source>
        <dbReference type="SAM" id="MobiDB-lite"/>
    </source>
</evidence>
<sequence>MPLIKHRIIVISFALLFASADALRSASFPIGGLFNEQTLPSSSEIFKNKVEKIGSTAYHGRSLESSVVDSYSISLELCPYTADNHGIVALIDARPTDGICDITCLLCNRHNVTHISIGWEPIDTLATDLYTFQYHPHPNMISKAYVALIKLLQWDKFTILYEDEGSFIRLEEIINTWDNIREPILFRKLDPKGDNRETFKELLKVAHMNYHILDCHFNNIHKYMSEITQVENSTEYQSFILTNLDAYTLDFEGMPALMANVSTLHLTTHIDDVKWQDFGIKTDDEAIQLETALVADALNHVEKAMRVMMDKPGNVLKLSHIPSPPELCARTSKAKYEEFAWPWGKQLREALIQTTFKGFTGFIELDEEGKRKNVVLHYSKLGKDSRFKLAGTWESRTNIIKTERIVNDRSTATKPNSKIRIATKKDLPYFDVVENDNGTFYRGFVVDLIEAIFNQIKNETNIELEYEFYRVAGDKLGNPIPKTKKWDGILGDLIDHKAELGVADITITAERLTAVDFSTPFMVLGISMLFKKPVQPPPDKFSFMNPLSLDVWLYLATTYIIVSYILLICARMSQEDWVNPHPCNMEPENLQNIWDLYNCMWLTMGAIMTQGCDILPRAPGSRWITGMWWFFALIVTASYTANMSTFLINNRRTNFIKDVKDLSEQTKVSYGAVDNSSTFKFFKNSNESLYQKIWTVMETTRPSVFTSSNEEGLHRVLKSEGKYAFFMESTAIEYYTNRYCDLKMVGSKLDSKEYGIAMPKNFPRKGLIDHAILSLQQLGEITRLKTKWWEIEDNDPKLCENKDSDNQEGQGSLQMEDTSGIFIVLGAGGILGLFVAIIDFLLYAQQISVKEKVTFREALLSEWKSSLNPRELHRLAAPPRSAAPSTATPSPERERSRSRAVSVIRAASSFINFDEIY</sequence>
<feature type="domain" description="Ionotropic glutamate receptor L-glutamate and glycine-binding" evidence="23">
    <location>
        <begin position="428"/>
        <end position="495"/>
    </location>
</feature>
<dbReference type="Proteomes" id="UP000504629">
    <property type="component" value="Unplaced"/>
</dbReference>
<evidence type="ECO:0000256" key="5">
    <source>
        <dbReference type="ARBA" id="ARBA00022729"/>
    </source>
</evidence>
<evidence type="ECO:0000256" key="18">
    <source>
        <dbReference type="PIRSR" id="PIRSR601508-3"/>
    </source>
</evidence>
<feature type="site" description="Crucial to convey clamshell closure to channel opening" evidence="17">
    <location>
        <position position="656"/>
    </location>
</feature>
<feature type="binding site" evidence="16">
    <location>
        <position position="677"/>
    </location>
    <ligand>
        <name>L-glutamate</name>
        <dbReference type="ChEBI" id="CHEBI:29985"/>
    </ligand>
</feature>